<dbReference type="OrthoDB" id="3202607at2759"/>
<dbReference type="EMBL" id="FUEG01000002">
    <property type="protein sequence ID" value="SJL00827.1"/>
    <property type="molecule type" value="Genomic_DNA"/>
</dbReference>
<dbReference type="STRING" id="47428.A0A284QWH6"/>
<organism evidence="1 2">
    <name type="scientific">Armillaria ostoyae</name>
    <name type="common">Armillaria root rot fungus</name>
    <dbReference type="NCBI Taxonomy" id="47428"/>
    <lineage>
        <taxon>Eukaryota</taxon>
        <taxon>Fungi</taxon>
        <taxon>Dikarya</taxon>
        <taxon>Basidiomycota</taxon>
        <taxon>Agaricomycotina</taxon>
        <taxon>Agaricomycetes</taxon>
        <taxon>Agaricomycetidae</taxon>
        <taxon>Agaricales</taxon>
        <taxon>Marasmiineae</taxon>
        <taxon>Physalacriaceae</taxon>
        <taxon>Armillaria</taxon>
    </lineage>
</organism>
<accession>A0A284QWH6</accession>
<dbReference type="Proteomes" id="UP000219338">
    <property type="component" value="Unassembled WGS sequence"/>
</dbReference>
<evidence type="ECO:0000313" key="1">
    <source>
        <dbReference type="EMBL" id="SJL00827.1"/>
    </source>
</evidence>
<proteinExistence type="predicted"/>
<gene>
    <name evidence="1" type="ORF">ARMOST_04141</name>
</gene>
<dbReference type="Gene3D" id="3.60.130.30">
    <property type="match status" value="1"/>
</dbReference>
<name>A0A284QWH6_ARMOS</name>
<dbReference type="AlphaFoldDB" id="A0A284QWH6"/>
<sequence>MGGHLVLWDLKLVIEFPPGSCILLPSALLEHSNLPIQDGEHRSSFVMYSAAGLFRWVENDMMSDAEFLSTAKDEALRAWHGRCAALLLRNLELFPIWEELVQRRAEELHNIQSKP</sequence>
<protein>
    <submittedName>
        <fullName evidence="1">Uncharacterized protein</fullName>
    </submittedName>
</protein>
<reference evidence="2" key="1">
    <citation type="journal article" date="2017" name="Nat. Ecol. Evol.">
        <title>Genome expansion and lineage-specific genetic innovations in the forest pathogenic fungi Armillaria.</title>
        <authorList>
            <person name="Sipos G."/>
            <person name="Prasanna A.N."/>
            <person name="Walter M.C."/>
            <person name="O'Connor E."/>
            <person name="Balint B."/>
            <person name="Krizsan K."/>
            <person name="Kiss B."/>
            <person name="Hess J."/>
            <person name="Varga T."/>
            <person name="Slot J."/>
            <person name="Riley R."/>
            <person name="Boka B."/>
            <person name="Rigling D."/>
            <person name="Barry K."/>
            <person name="Lee J."/>
            <person name="Mihaltcheva S."/>
            <person name="LaButti K."/>
            <person name="Lipzen A."/>
            <person name="Waldron R."/>
            <person name="Moloney N.M."/>
            <person name="Sperisen C."/>
            <person name="Kredics L."/>
            <person name="Vagvoelgyi C."/>
            <person name="Patrignani A."/>
            <person name="Fitzpatrick D."/>
            <person name="Nagy I."/>
            <person name="Doyle S."/>
            <person name="Anderson J.B."/>
            <person name="Grigoriev I.V."/>
            <person name="Gueldener U."/>
            <person name="Muensterkoetter M."/>
            <person name="Nagy L.G."/>
        </authorList>
    </citation>
    <scope>NUCLEOTIDE SEQUENCE [LARGE SCALE GENOMIC DNA]</scope>
    <source>
        <strain evidence="2">C18/9</strain>
    </source>
</reference>
<evidence type="ECO:0000313" key="2">
    <source>
        <dbReference type="Proteomes" id="UP000219338"/>
    </source>
</evidence>
<keyword evidence="2" id="KW-1185">Reference proteome</keyword>